<proteinExistence type="predicted"/>
<evidence type="ECO:0000259" key="2">
    <source>
        <dbReference type="Pfam" id="PF01881"/>
    </source>
</evidence>
<dbReference type="InterPro" id="IPR010156">
    <property type="entry name" value="CRISPR-assoc_prot_Cas6"/>
</dbReference>
<evidence type="ECO:0000256" key="1">
    <source>
        <dbReference type="ARBA" id="ARBA00023118"/>
    </source>
</evidence>
<accession>A0A485LX82</accession>
<dbReference type="InterPro" id="IPR049435">
    <property type="entry name" value="Cas_Cas6_C"/>
</dbReference>
<dbReference type="PANTHER" id="PTHR36984">
    <property type="entry name" value="CRISPR-ASSOCIATED ENDORIBONUCLEASE CAS6 1"/>
    <property type="match status" value="1"/>
</dbReference>
<dbReference type="Pfam" id="PF01881">
    <property type="entry name" value="Cas_Cas6_C"/>
    <property type="match status" value="1"/>
</dbReference>
<feature type="domain" description="CRISPR associated protein Cas6 C-terminal" evidence="2">
    <location>
        <begin position="123"/>
        <end position="242"/>
    </location>
</feature>
<dbReference type="PANTHER" id="PTHR36984:SF3">
    <property type="entry name" value="CRISPR-ASSOCIATED ENDORIBONUCLEASE CAS6"/>
    <property type="match status" value="1"/>
</dbReference>
<name>A0A485LX82_9ZZZZ</name>
<dbReference type="AlphaFoldDB" id="A0A485LX82"/>
<protein>
    <recommendedName>
        <fullName evidence="2">CRISPR associated protein Cas6 C-terminal domain-containing protein</fullName>
    </recommendedName>
</protein>
<sequence length="246" mass="27642">MRLRIALSRHNLDNNQEMTIPLDYRRYFISIIKTITDGSPMFKRFGEEKPGYSPYAFAVHFARIKSIETSNKQMVIRPPVIMTISTGMFEVMTAICNGAIKMMGKETVLGMSINNIRLLPDKRIKSRTVTFKIASHSVLRGREDYLNGNTKSELEESINTHLLTKLGFLNTQYNREILPSEQYPLHLVSASGIKKGVCLHYGGNLTTLRGNITLAGETPALQFLYDYGMGVRTGQGFGLLEVISEA</sequence>
<reference evidence="3" key="1">
    <citation type="submission" date="2019-03" db="EMBL/GenBank/DDBJ databases">
        <authorList>
            <person name="Hao L."/>
        </authorList>
    </citation>
    <scope>NUCLEOTIDE SEQUENCE</scope>
</reference>
<organism evidence="3">
    <name type="scientific">anaerobic digester metagenome</name>
    <dbReference type="NCBI Taxonomy" id="1263854"/>
    <lineage>
        <taxon>unclassified sequences</taxon>
        <taxon>metagenomes</taxon>
        <taxon>ecological metagenomes</taxon>
    </lineage>
</organism>
<dbReference type="EMBL" id="CAADRN010000095">
    <property type="protein sequence ID" value="VFU12688.1"/>
    <property type="molecule type" value="Genomic_DNA"/>
</dbReference>
<dbReference type="GO" id="GO:0016788">
    <property type="term" value="F:hydrolase activity, acting on ester bonds"/>
    <property type="evidence" value="ECO:0007669"/>
    <property type="project" value="InterPro"/>
</dbReference>
<keyword evidence="1" id="KW-0051">Antiviral defense</keyword>
<gene>
    <name evidence="3" type="ORF">SCFA_1840005</name>
</gene>
<dbReference type="Gene3D" id="3.30.70.1900">
    <property type="match status" value="1"/>
</dbReference>
<dbReference type="InterPro" id="IPR045747">
    <property type="entry name" value="CRISPR-assoc_prot_Cas6_N_sf"/>
</dbReference>
<evidence type="ECO:0000313" key="3">
    <source>
        <dbReference type="EMBL" id="VFU12688.1"/>
    </source>
</evidence>
<dbReference type="Gene3D" id="3.30.70.1890">
    <property type="match status" value="1"/>
</dbReference>
<dbReference type="GO" id="GO:0051607">
    <property type="term" value="P:defense response to virus"/>
    <property type="evidence" value="ECO:0007669"/>
    <property type="project" value="UniProtKB-KW"/>
</dbReference>